<dbReference type="AlphaFoldDB" id="A0AAD4GJ78"/>
<dbReference type="EMBL" id="WHUW01000004">
    <property type="protein sequence ID" value="KAF8447340.1"/>
    <property type="molecule type" value="Genomic_DNA"/>
</dbReference>
<keyword evidence="2" id="KW-1185">Reference proteome</keyword>
<reference evidence="1" key="1">
    <citation type="submission" date="2019-10" db="EMBL/GenBank/DDBJ databases">
        <authorList>
            <consortium name="DOE Joint Genome Institute"/>
            <person name="Kuo A."/>
            <person name="Miyauchi S."/>
            <person name="Kiss E."/>
            <person name="Drula E."/>
            <person name="Kohler A."/>
            <person name="Sanchez-Garcia M."/>
            <person name="Andreopoulos B."/>
            <person name="Barry K.W."/>
            <person name="Bonito G."/>
            <person name="Buee M."/>
            <person name="Carver A."/>
            <person name="Chen C."/>
            <person name="Cichocki N."/>
            <person name="Clum A."/>
            <person name="Culley D."/>
            <person name="Crous P.W."/>
            <person name="Fauchery L."/>
            <person name="Girlanda M."/>
            <person name="Hayes R."/>
            <person name="Keri Z."/>
            <person name="LaButti K."/>
            <person name="Lipzen A."/>
            <person name="Lombard V."/>
            <person name="Magnuson J."/>
            <person name="Maillard F."/>
            <person name="Morin E."/>
            <person name="Murat C."/>
            <person name="Nolan M."/>
            <person name="Ohm R."/>
            <person name="Pangilinan J."/>
            <person name="Pereira M."/>
            <person name="Perotto S."/>
            <person name="Peter M."/>
            <person name="Riley R."/>
            <person name="Sitrit Y."/>
            <person name="Stielow B."/>
            <person name="Szollosi G."/>
            <person name="Zifcakova L."/>
            <person name="Stursova M."/>
            <person name="Spatafora J.W."/>
            <person name="Tedersoo L."/>
            <person name="Vaario L.-M."/>
            <person name="Yamada A."/>
            <person name="Yan M."/>
            <person name="Wang P."/>
            <person name="Xu J."/>
            <person name="Bruns T."/>
            <person name="Baldrian P."/>
            <person name="Vilgalys R."/>
            <person name="Henrissat B."/>
            <person name="Grigoriev I.V."/>
            <person name="Hibbett D."/>
            <person name="Nagy L.G."/>
            <person name="Martin F.M."/>
        </authorList>
    </citation>
    <scope>NUCLEOTIDE SEQUENCE</scope>
    <source>
        <strain evidence="1">BED1</strain>
    </source>
</reference>
<evidence type="ECO:0000313" key="2">
    <source>
        <dbReference type="Proteomes" id="UP001194468"/>
    </source>
</evidence>
<comment type="caution">
    <text evidence="1">The sequence shown here is derived from an EMBL/GenBank/DDBJ whole genome shotgun (WGS) entry which is preliminary data.</text>
</comment>
<dbReference type="Proteomes" id="UP001194468">
    <property type="component" value="Unassembled WGS sequence"/>
</dbReference>
<name>A0AAD4GJ78_BOLED</name>
<protein>
    <submittedName>
        <fullName evidence="1">Uncharacterized protein</fullName>
    </submittedName>
</protein>
<proteinExistence type="predicted"/>
<gene>
    <name evidence="1" type="ORF">L210DRAFT_3641300</name>
</gene>
<sequence length="95" mass="10600">MEPSAWSPHLYASVQLTNYDFQSRLKSGDIIISMDEKKSGDAIISMVTPSACHSAQLTNYDFQSRMKSKDGIISMVTPPAPACQCTIHILYFQVR</sequence>
<evidence type="ECO:0000313" key="1">
    <source>
        <dbReference type="EMBL" id="KAF8447340.1"/>
    </source>
</evidence>
<organism evidence="1 2">
    <name type="scientific">Boletus edulis BED1</name>
    <dbReference type="NCBI Taxonomy" id="1328754"/>
    <lineage>
        <taxon>Eukaryota</taxon>
        <taxon>Fungi</taxon>
        <taxon>Dikarya</taxon>
        <taxon>Basidiomycota</taxon>
        <taxon>Agaricomycotina</taxon>
        <taxon>Agaricomycetes</taxon>
        <taxon>Agaricomycetidae</taxon>
        <taxon>Boletales</taxon>
        <taxon>Boletineae</taxon>
        <taxon>Boletaceae</taxon>
        <taxon>Boletoideae</taxon>
        <taxon>Boletus</taxon>
    </lineage>
</organism>
<reference evidence="1" key="2">
    <citation type="journal article" date="2020" name="Nat. Commun.">
        <title>Large-scale genome sequencing of mycorrhizal fungi provides insights into the early evolution of symbiotic traits.</title>
        <authorList>
            <person name="Miyauchi S."/>
            <person name="Kiss E."/>
            <person name="Kuo A."/>
            <person name="Drula E."/>
            <person name="Kohler A."/>
            <person name="Sanchez-Garcia M."/>
            <person name="Morin E."/>
            <person name="Andreopoulos B."/>
            <person name="Barry K.W."/>
            <person name="Bonito G."/>
            <person name="Buee M."/>
            <person name="Carver A."/>
            <person name="Chen C."/>
            <person name="Cichocki N."/>
            <person name="Clum A."/>
            <person name="Culley D."/>
            <person name="Crous P.W."/>
            <person name="Fauchery L."/>
            <person name="Girlanda M."/>
            <person name="Hayes R.D."/>
            <person name="Keri Z."/>
            <person name="LaButti K."/>
            <person name="Lipzen A."/>
            <person name="Lombard V."/>
            <person name="Magnuson J."/>
            <person name="Maillard F."/>
            <person name="Murat C."/>
            <person name="Nolan M."/>
            <person name="Ohm R.A."/>
            <person name="Pangilinan J."/>
            <person name="Pereira M.F."/>
            <person name="Perotto S."/>
            <person name="Peter M."/>
            <person name="Pfister S."/>
            <person name="Riley R."/>
            <person name="Sitrit Y."/>
            <person name="Stielow J.B."/>
            <person name="Szollosi G."/>
            <person name="Zifcakova L."/>
            <person name="Stursova M."/>
            <person name="Spatafora J.W."/>
            <person name="Tedersoo L."/>
            <person name="Vaario L.M."/>
            <person name="Yamada A."/>
            <person name="Yan M."/>
            <person name="Wang P."/>
            <person name="Xu J."/>
            <person name="Bruns T."/>
            <person name="Baldrian P."/>
            <person name="Vilgalys R."/>
            <person name="Dunand C."/>
            <person name="Henrissat B."/>
            <person name="Grigoriev I.V."/>
            <person name="Hibbett D."/>
            <person name="Nagy L.G."/>
            <person name="Martin F.M."/>
        </authorList>
    </citation>
    <scope>NUCLEOTIDE SEQUENCE</scope>
    <source>
        <strain evidence="1">BED1</strain>
    </source>
</reference>
<accession>A0AAD4GJ78</accession>